<keyword evidence="2 5" id="KW-0812">Transmembrane</keyword>
<proteinExistence type="predicted"/>
<feature type="transmembrane region" description="Helical" evidence="5">
    <location>
        <begin position="221"/>
        <end position="243"/>
    </location>
</feature>
<feature type="transmembrane region" description="Helical" evidence="5">
    <location>
        <begin position="189"/>
        <end position="209"/>
    </location>
</feature>
<protein>
    <recommendedName>
        <fullName evidence="8">Acetyl-coenzyme A transporter 1</fullName>
    </recommendedName>
</protein>
<dbReference type="InterPro" id="IPR036259">
    <property type="entry name" value="MFS_trans_sf"/>
</dbReference>
<dbReference type="Proteomes" id="UP000240830">
    <property type="component" value="Unassembled WGS sequence"/>
</dbReference>
<feature type="transmembrane region" description="Helical" evidence="5">
    <location>
        <begin position="282"/>
        <end position="308"/>
    </location>
</feature>
<dbReference type="InterPro" id="IPR004752">
    <property type="entry name" value="AmpG_permease/AT-1"/>
</dbReference>
<dbReference type="PANTHER" id="PTHR12778">
    <property type="entry name" value="SOLUTE CARRIER FAMILY 33 ACETYL-COA TRANSPORTER -RELATED"/>
    <property type="match status" value="1"/>
</dbReference>
<feature type="transmembrane region" description="Helical" evidence="5">
    <location>
        <begin position="53"/>
        <end position="73"/>
    </location>
</feature>
<evidence type="ECO:0000256" key="3">
    <source>
        <dbReference type="ARBA" id="ARBA00022989"/>
    </source>
</evidence>
<dbReference type="STRING" id="1246581.A0A2H9TLQ1"/>
<feature type="transmembrane region" description="Helical" evidence="5">
    <location>
        <begin position="320"/>
        <end position="343"/>
    </location>
</feature>
<dbReference type="AlphaFoldDB" id="A0A2H9TLQ1"/>
<evidence type="ECO:0000313" key="6">
    <source>
        <dbReference type="EMBL" id="PJF18701.1"/>
    </source>
</evidence>
<keyword evidence="7" id="KW-1185">Reference proteome</keyword>
<comment type="caution">
    <text evidence="6">The sequence shown here is derived from an EMBL/GenBank/DDBJ whole genome shotgun (WGS) entry which is preliminary data.</text>
</comment>
<evidence type="ECO:0000256" key="2">
    <source>
        <dbReference type="ARBA" id="ARBA00022692"/>
    </source>
</evidence>
<evidence type="ECO:0008006" key="8">
    <source>
        <dbReference type="Google" id="ProtNLM"/>
    </source>
</evidence>
<dbReference type="InterPro" id="IPR024371">
    <property type="entry name" value="AcetylCoA_trans_1-like"/>
</dbReference>
<dbReference type="GO" id="GO:0035348">
    <property type="term" value="P:acetyl-CoA transmembrane transport"/>
    <property type="evidence" value="ECO:0007669"/>
    <property type="project" value="InterPro"/>
</dbReference>
<dbReference type="PANTHER" id="PTHR12778:SF9">
    <property type="entry name" value="ACETYL-COENZYME A TRANSPORTER 1"/>
    <property type="match status" value="1"/>
</dbReference>
<evidence type="ECO:0000256" key="5">
    <source>
        <dbReference type="SAM" id="Phobius"/>
    </source>
</evidence>
<accession>A0A2H9TLQ1</accession>
<dbReference type="GO" id="GO:0016020">
    <property type="term" value="C:membrane"/>
    <property type="evidence" value="ECO:0007669"/>
    <property type="project" value="UniProtKB-SubCell"/>
</dbReference>
<dbReference type="Pfam" id="PF13000">
    <property type="entry name" value="Acatn"/>
    <property type="match status" value="3"/>
</dbReference>
<dbReference type="SUPFAM" id="SSF103473">
    <property type="entry name" value="MFS general substrate transporter"/>
    <property type="match status" value="1"/>
</dbReference>
<name>A0A2H9TLQ1_9FUNG</name>
<evidence type="ECO:0000313" key="7">
    <source>
        <dbReference type="Proteomes" id="UP000240830"/>
    </source>
</evidence>
<feature type="transmembrane region" description="Helical" evidence="5">
    <location>
        <begin position="255"/>
        <end position="276"/>
    </location>
</feature>
<organism evidence="6 7">
    <name type="scientific">Paramicrosporidium saccamoebae</name>
    <dbReference type="NCBI Taxonomy" id="1246581"/>
    <lineage>
        <taxon>Eukaryota</taxon>
        <taxon>Fungi</taxon>
        <taxon>Fungi incertae sedis</taxon>
        <taxon>Cryptomycota</taxon>
        <taxon>Cryptomycota incertae sedis</taxon>
        <taxon>Paramicrosporidium</taxon>
    </lineage>
</organism>
<dbReference type="EMBL" id="MTSL01000106">
    <property type="protein sequence ID" value="PJF18701.1"/>
    <property type="molecule type" value="Genomic_DNA"/>
</dbReference>
<evidence type="ECO:0000256" key="4">
    <source>
        <dbReference type="ARBA" id="ARBA00023136"/>
    </source>
</evidence>
<evidence type="ECO:0000256" key="1">
    <source>
        <dbReference type="ARBA" id="ARBA00004141"/>
    </source>
</evidence>
<keyword evidence="4 5" id="KW-0472">Membrane</keyword>
<dbReference type="GO" id="GO:0008521">
    <property type="term" value="F:acetyl-CoA transmembrane transporter activity"/>
    <property type="evidence" value="ECO:0007669"/>
    <property type="project" value="InterPro"/>
</dbReference>
<comment type="subcellular location">
    <subcellularLocation>
        <location evidence="1">Membrane</location>
        <topology evidence="1">Multi-pass membrane protein</topology>
    </subcellularLocation>
</comment>
<feature type="non-terminal residue" evidence="6">
    <location>
        <position position="409"/>
    </location>
</feature>
<keyword evidence="3 5" id="KW-1133">Transmembrane helix</keyword>
<sequence>MNPKSRSRYSLGEESSAESLLLGDLLKGRGRAATASGILHGERRTALTQGTNYALLIFLCTFSRAVGWALTLLDPEHVHFSSTCQTVGLNSGYFVSFTVFLALNSAEFWYIPVLINYSDNYLRSEPLGVGVFEISSFLRFWGWASILGTLAVALMKREPLMIQQFVPKNIAGAYGTVLRIVSLPNVRRLGSVLLLWRIGFLALDAIAPLKLIERGFPREKLAMTVLIDFPCQIVVGFVAARWSQNGRPLWAWQHALYFKLTIAVLAMFVLAGFPTVGVGNGYFLVVTLLTVVSSFASTVMFVSMSSFFSMISDPAVGGTYMTLLNTLTNLGGVWPKLFLMAAVDWFTVHKCVADTCTVILDGYYIVNTVCVMTGMLLTRFYLIPAIRRLEMLPLRVWQINTIPGHLVGL</sequence>
<dbReference type="OrthoDB" id="6415790at2759"/>
<feature type="transmembrane region" description="Helical" evidence="5">
    <location>
        <begin position="363"/>
        <end position="382"/>
    </location>
</feature>
<reference evidence="6 7" key="1">
    <citation type="submission" date="2016-10" db="EMBL/GenBank/DDBJ databases">
        <title>The genome of Paramicrosporidium saccamoebae is the missing link in understanding Cryptomycota and Microsporidia evolution.</title>
        <authorList>
            <person name="Quandt C.A."/>
            <person name="Beaudet D."/>
            <person name="Corsaro D."/>
            <person name="Michel R."/>
            <person name="Corradi N."/>
            <person name="James T."/>
        </authorList>
    </citation>
    <scope>NUCLEOTIDE SEQUENCE [LARGE SCALE GENOMIC DNA]</scope>
    <source>
        <strain evidence="6 7">KSL3</strain>
    </source>
</reference>
<gene>
    <name evidence="6" type="ORF">PSACC_01479</name>
</gene>
<feature type="transmembrane region" description="Helical" evidence="5">
    <location>
        <begin position="93"/>
        <end position="117"/>
    </location>
</feature>